<proteinExistence type="predicted"/>
<reference evidence="1" key="1">
    <citation type="submission" date="2019-04" db="EMBL/GenBank/DDBJ databases">
        <authorList>
            <person name="Melise S."/>
            <person name="Noan J."/>
            <person name="Okalmin O."/>
        </authorList>
    </citation>
    <scope>NUCLEOTIDE SEQUENCE</scope>
    <source>
        <strain evidence="1">FN9</strain>
    </source>
</reference>
<gene>
    <name evidence="1" type="ORF">FUG_LOCUS471396</name>
</gene>
<sequence length="145" mass="16952">MLRVNKLISNATTAWLYGTHELLFKFPTNDLPLFISKVRESTLHSIRRVKLQHSWGQNLELGLRLLPCCKNLDSLKLSSITKLQEYHLPVLAQMRLKNFEYDGLPVREMEKIRNIIRGGTKPKGRLLNLSREQILEYYGVELYVE</sequence>
<evidence type="ECO:0008006" key="2">
    <source>
        <dbReference type="Google" id="ProtNLM"/>
    </source>
</evidence>
<evidence type="ECO:0000313" key="1">
    <source>
        <dbReference type="EMBL" id="VIO62222.1"/>
    </source>
</evidence>
<protein>
    <recommendedName>
        <fullName evidence="2">F-box domain-containing protein</fullName>
    </recommendedName>
</protein>
<dbReference type="EMBL" id="CAAKMV010000160">
    <property type="protein sequence ID" value="VIO62222.1"/>
    <property type="molecule type" value="Genomic_DNA"/>
</dbReference>
<organism evidence="1">
    <name type="scientific">Gibberella zeae</name>
    <name type="common">Wheat head blight fungus</name>
    <name type="synonym">Fusarium graminearum</name>
    <dbReference type="NCBI Taxonomy" id="5518"/>
    <lineage>
        <taxon>Eukaryota</taxon>
        <taxon>Fungi</taxon>
        <taxon>Dikarya</taxon>
        <taxon>Ascomycota</taxon>
        <taxon>Pezizomycotina</taxon>
        <taxon>Sordariomycetes</taxon>
        <taxon>Hypocreomycetidae</taxon>
        <taxon>Hypocreales</taxon>
        <taxon>Nectriaceae</taxon>
        <taxon>Fusarium</taxon>
    </lineage>
</organism>
<accession>A0A4E9EH26</accession>
<name>A0A4E9EH26_GIBZA</name>
<dbReference type="AlphaFoldDB" id="A0A4E9EH26"/>